<organism evidence="3">
    <name type="scientific">Menopon gallinae</name>
    <name type="common">poultry shaft louse</name>
    <dbReference type="NCBI Taxonomy" id="328185"/>
    <lineage>
        <taxon>Eukaryota</taxon>
        <taxon>Metazoa</taxon>
        <taxon>Ecdysozoa</taxon>
        <taxon>Arthropoda</taxon>
        <taxon>Hexapoda</taxon>
        <taxon>Insecta</taxon>
        <taxon>Pterygota</taxon>
        <taxon>Neoptera</taxon>
        <taxon>Paraneoptera</taxon>
        <taxon>Psocodea</taxon>
        <taxon>Troctomorpha</taxon>
        <taxon>Phthiraptera</taxon>
        <taxon>Amblycera</taxon>
        <taxon>Menoponidae</taxon>
        <taxon>Menopon</taxon>
    </lineage>
</organism>
<proteinExistence type="predicted"/>
<sequence>MSKRGSDIFSIVMKYPYFLTENLSSDDMFVVYAALKKGKDCFFISRDRMGFCHNKLRGKEKEIFEIWRNTHNCQVTRGGKLIFPVRYEDKFYLQEDVDGHFLHYTGVKDRKIVGWCYSTTRRSSKFSDSDEEGISMRNMTPRDYRHELERVKARIEEMREQHMKERHAKERNKRKKFIY</sequence>
<keyword evidence="1" id="KW-0175">Coiled coil</keyword>
<feature type="domain" description="PRORP" evidence="2">
    <location>
        <begin position="16"/>
        <end position="100"/>
    </location>
</feature>
<reference evidence="3" key="1">
    <citation type="journal article" date="2024" name="Gigascience">
        <title>Chromosome-level genome of the poultry shaft louse Menopon gallinae provides insight into the host-switching and adaptive evolution of parasitic lice.</title>
        <authorList>
            <person name="Xu Y."/>
            <person name="Ma L."/>
            <person name="Liu S."/>
            <person name="Liang Y."/>
            <person name="Liu Q."/>
            <person name="He Z."/>
            <person name="Tian L."/>
            <person name="Duan Y."/>
            <person name="Cai W."/>
            <person name="Li H."/>
            <person name="Song F."/>
        </authorList>
    </citation>
    <scope>NUCLEOTIDE SEQUENCE</scope>
    <source>
        <strain evidence="3">Cailab_2023a</strain>
    </source>
</reference>
<feature type="coiled-coil region" evidence="1">
    <location>
        <begin position="145"/>
        <end position="172"/>
    </location>
</feature>
<evidence type="ECO:0000313" key="3">
    <source>
        <dbReference type="EMBL" id="KAL0280997.1"/>
    </source>
</evidence>
<accession>A0AAW2IG20</accession>
<dbReference type="InterPro" id="IPR031595">
    <property type="entry name" value="PRORP_C"/>
</dbReference>
<dbReference type="EMBL" id="JARGDH010000001">
    <property type="protein sequence ID" value="KAL0280997.1"/>
    <property type="molecule type" value="Genomic_DNA"/>
</dbReference>
<protein>
    <recommendedName>
        <fullName evidence="2">PRORP domain-containing protein</fullName>
    </recommendedName>
</protein>
<evidence type="ECO:0000256" key="1">
    <source>
        <dbReference type="SAM" id="Coils"/>
    </source>
</evidence>
<gene>
    <name evidence="3" type="ORF">PYX00_002132</name>
</gene>
<name>A0AAW2IG20_9NEOP</name>
<evidence type="ECO:0000259" key="2">
    <source>
        <dbReference type="Pfam" id="PF16953"/>
    </source>
</evidence>
<comment type="caution">
    <text evidence="3">The sequence shown here is derived from an EMBL/GenBank/DDBJ whole genome shotgun (WGS) entry which is preliminary data.</text>
</comment>
<dbReference type="Pfam" id="PF16953">
    <property type="entry name" value="PRORP"/>
    <property type="match status" value="1"/>
</dbReference>
<dbReference type="Gene3D" id="3.40.50.11980">
    <property type="match status" value="1"/>
</dbReference>
<dbReference type="AlphaFoldDB" id="A0AAW2IG20"/>